<comment type="caution">
    <text evidence="8">The sequence shown here is derived from an EMBL/GenBank/DDBJ whole genome shotgun (WGS) entry which is preliminary data.</text>
</comment>
<dbReference type="InterPro" id="IPR002541">
    <property type="entry name" value="Cyt_c_assembly"/>
</dbReference>
<dbReference type="PANTHER" id="PTHR30071">
    <property type="entry name" value="HEME EXPORTER PROTEIN C"/>
    <property type="match status" value="1"/>
</dbReference>
<keyword evidence="3" id="KW-0201">Cytochrome c-type biogenesis</keyword>
<feature type="transmembrane region" description="Helical" evidence="6">
    <location>
        <begin position="219"/>
        <end position="246"/>
    </location>
</feature>
<sequence>MLLASAVDPHLADLSNKLIYSAMAVYLIAMFAHLFEWTFGSKGAVAVRSAEQASLAETVAAAKEPAKAAKKVTVTVASAGGGTTTLTRTALADAGATVVTSGRSDGEDVDGPGAAGTSEKGDMAGRIAVSLTVLGAVLHAGGVLTRGLSVTRWPWGNMYEFSCAFALTMVLAYLGLLAAKKNVRWLGLPVTVAVVLTLGLAVSVLYTESEQLVPALHSYWLAIHVSAAIICGGAFYAAFVATALYLGKDSYDRRIAAGRTTGPLGTSASIWQRLPAASTLDKLSYRINALVFPLWTFTIIAGAIWAEAAWGKYWEWDPKETWSFITWVVYACYLHARATAGWKGRKAAYLALLAFACFLFNYYGVNIFVTGKHSYAGV</sequence>
<evidence type="ECO:0000256" key="3">
    <source>
        <dbReference type="ARBA" id="ARBA00022748"/>
    </source>
</evidence>
<feature type="transmembrane region" description="Helical" evidence="6">
    <location>
        <begin position="347"/>
        <end position="365"/>
    </location>
</feature>
<dbReference type="OrthoDB" id="9814290at2"/>
<evidence type="ECO:0000256" key="6">
    <source>
        <dbReference type="SAM" id="Phobius"/>
    </source>
</evidence>
<dbReference type="GO" id="GO:0005886">
    <property type="term" value="C:plasma membrane"/>
    <property type="evidence" value="ECO:0007669"/>
    <property type="project" value="TreeGrafter"/>
</dbReference>
<comment type="subcellular location">
    <subcellularLocation>
        <location evidence="1">Membrane</location>
        <topology evidence="1">Multi-pass membrane protein</topology>
    </subcellularLocation>
</comment>
<dbReference type="NCBIfam" id="TIGR03144">
    <property type="entry name" value="cytochr_II_ccsB"/>
    <property type="match status" value="1"/>
</dbReference>
<evidence type="ECO:0000259" key="7">
    <source>
        <dbReference type="Pfam" id="PF01578"/>
    </source>
</evidence>
<keyword evidence="2 6" id="KW-0812">Transmembrane</keyword>
<dbReference type="AlphaFoldDB" id="A0A561EQS1"/>
<feature type="transmembrane region" description="Helical" evidence="6">
    <location>
        <begin position="127"/>
        <end position="146"/>
    </location>
</feature>
<dbReference type="EMBL" id="VIVR01000001">
    <property type="protein sequence ID" value="TWE17962.1"/>
    <property type="molecule type" value="Genomic_DNA"/>
</dbReference>
<dbReference type="GO" id="GO:0020037">
    <property type="term" value="F:heme binding"/>
    <property type="evidence" value="ECO:0007669"/>
    <property type="project" value="InterPro"/>
</dbReference>
<dbReference type="Proteomes" id="UP000318416">
    <property type="component" value="Unassembled WGS sequence"/>
</dbReference>
<keyword evidence="4 6" id="KW-1133">Transmembrane helix</keyword>
<feature type="transmembrane region" description="Helical" evidence="6">
    <location>
        <begin position="322"/>
        <end position="340"/>
    </location>
</feature>
<dbReference type="PANTHER" id="PTHR30071:SF1">
    <property type="entry name" value="CYTOCHROME B_B6 PROTEIN-RELATED"/>
    <property type="match status" value="1"/>
</dbReference>
<evidence type="ECO:0000256" key="5">
    <source>
        <dbReference type="ARBA" id="ARBA00023136"/>
    </source>
</evidence>
<organism evidence="8 9">
    <name type="scientific">Kitasatospora atroaurantiaca</name>
    <dbReference type="NCBI Taxonomy" id="285545"/>
    <lineage>
        <taxon>Bacteria</taxon>
        <taxon>Bacillati</taxon>
        <taxon>Actinomycetota</taxon>
        <taxon>Actinomycetes</taxon>
        <taxon>Kitasatosporales</taxon>
        <taxon>Streptomycetaceae</taxon>
        <taxon>Kitasatospora</taxon>
    </lineage>
</organism>
<dbReference type="RefSeq" id="WP_145790988.1">
    <property type="nucleotide sequence ID" value="NZ_BAAABR010000029.1"/>
</dbReference>
<dbReference type="Pfam" id="PF01578">
    <property type="entry name" value="Cytochrom_C_asm"/>
    <property type="match status" value="1"/>
</dbReference>
<evidence type="ECO:0000256" key="2">
    <source>
        <dbReference type="ARBA" id="ARBA00022692"/>
    </source>
</evidence>
<dbReference type="InterPro" id="IPR045062">
    <property type="entry name" value="Cyt_c_biogenesis_CcsA/CcmC"/>
</dbReference>
<feature type="transmembrane region" description="Helical" evidence="6">
    <location>
        <begin position="290"/>
        <end position="310"/>
    </location>
</feature>
<accession>A0A561EQS1</accession>
<protein>
    <submittedName>
        <fullName evidence="8">Cytochrome c-type biogenesis protein CcsB</fullName>
    </submittedName>
</protein>
<dbReference type="GO" id="GO:0017004">
    <property type="term" value="P:cytochrome complex assembly"/>
    <property type="evidence" value="ECO:0007669"/>
    <property type="project" value="UniProtKB-KW"/>
</dbReference>
<feature type="domain" description="Cytochrome c assembly protein" evidence="7">
    <location>
        <begin position="155"/>
        <end position="369"/>
    </location>
</feature>
<feature type="transmembrane region" description="Helical" evidence="6">
    <location>
        <begin position="18"/>
        <end position="39"/>
    </location>
</feature>
<proteinExistence type="predicted"/>
<keyword evidence="5 6" id="KW-0472">Membrane</keyword>
<gene>
    <name evidence="8" type="ORF">FB465_3009</name>
</gene>
<keyword evidence="9" id="KW-1185">Reference proteome</keyword>
<dbReference type="InterPro" id="IPR017562">
    <property type="entry name" value="Cyt_c_biogenesis_CcsA"/>
</dbReference>
<evidence type="ECO:0000256" key="1">
    <source>
        <dbReference type="ARBA" id="ARBA00004141"/>
    </source>
</evidence>
<feature type="transmembrane region" description="Helical" evidence="6">
    <location>
        <begin position="186"/>
        <end position="207"/>
    </location>
</feature>
<feature type="transmembrane region" description="Helical" evidence="6">
    <location>
        <begin position="158"/>
        <end position="179"/>
    </location>
</feature>
<name>A0A561EQS1_9ACTN</name>
<reference evidence="8 9" key="1">
    <citation type="submission" date="2019-06" db="EMBL/GenBank/DDBJ databases">
        <title>Sequencing the genomes of 1000 actinobacteria strains.</title>
        <authorList>
            <person name="Klenk H.-P."/>
        </authorList>
    </citation>
    <scope>NUCLEOTIDE SEQUENCE [LARGE SCALE GENOMIC DNA]</scope>
    <source>
        <strain evidence="8 9">DSM 41649</strain>
    </source>
</reference>
<evidence type="ECO:0000256" key="4">
    <source>
        <dbReference type="ARBA" id="ARBA00022989"/>
    </source>
</evidence>
<evidence type="ECO:0000313" key="9">
    <source>
        <dbReference type="Proteomes" id="UP000318416"/>
    </source>
</evidence>
<evidence type="ECO:0000313" key="8">
    <source>
        <dbReference type="EMBL" id="TWE17962.1"/>
    </source>
</evidence>